<keyword evidence="5" id="KW-0010">Activator</keyword>
<dbReference type="GO" id="GO:0006355">
    <property type="term" value="P:regulation of DNA-templated transcription"/>
    <property type="evidence" value="ECO:0007669"/>
    <property type="project" value="InterPro"/>
</dbReference>
<evidence type="ECO:0000256" key="3">
    <source>
        <dbReference type="ARBA" id="ARBA00023015"/>
    </source>
</evidence>
<dbReference type="InterPro" id="IPR001789">
    <property type="entry name" value="Sig_transdc_resp-reg_receiver"/>
</dbReference>
<dbReference type="OrthoDB" id="9814761at2"/>
<dbReference type="Gene3D" id="3.40.50.2300">
    <property type="match status" value="1"/>
</dbReference>
<name>A0A2S9XB61_9BACT</name>
<dbReference type="PROSITE" id="PS00676">
    <property type="entry name" value="SIGMA54_INTERACT_2"/>
    <property type="match status" value="1"/>
</dbReference>
<evidence type="ECO:0000259" key="8">
    <source>
        <dbReference type="PROSITE" id="PS50045"/>
    </source>
</evidence>
<dbReference type="FunFam" id="3.40.50.300:FF:000006">
    <property type="entry name" value="DNA-binding transcriptional regulator NtrC"/>
    <property type="match status" value="1"/>
</dbReference>
<dbReference type="SUPFAM" id="SSF46689">
    <property type="entry name" value="Homeodomain-like"/>
    <property type="match status" value="1"/>
</dbReference>
<evidence type="ECO:0000313" key="10">
    <source>
        <dbReference type="EMBL" id="PRP90088.1"/>
    </source>
</evidence>
<dbReference type="SMART" id="SM00448">
    <property type="entry name" value="REC"/>
    <property type="match status" value="1"/>
</dbReference>
<keyword evidence="7" id="KW-0597">Phosphoprotein</keyword>
<dbReference type="Pfam" id="PF00158">
    <property type="entry name" value="Sigma54_activat"/>
    <property type="match status" value="1"/>
</dbReference>
<dbReference type="PANTHER" id="PTHR32071">
    <property type="entry name" value="TRANSCRIPTIONAL REGULATORY PROTEIN"/>
    <property type="match status" value="1"/>
</dbReference>
<dbReference type="Pfam" id="PF25601">
    <property type="entry name" value="AAA_lid_14"/>
    <property type="match status" value="1"/>
</dbReference>
<dbReference type="SUPFAM" id="SSF52172">
    <property type="entry name" value="CheY-like"/>
    <property type="match status" value="1"/>
</dbReference>
<dbReference type="Gene3D" id="1.10.8.60">
    <property type="match status" value="1"/>
</dbReference>
<dbReference type="SMART" id="SM00382">
    <property type="entry name" value="AAA"/>
    <property type="match status" value="1"/>
</dbReference>
<evidence type="ECO:0000256" key="7">
    <source>
        <dbReference type="PROSITE-ProRule" id="PRU00169"/>
    </source>
</evidence>
<gene>
    <name evidence="10" type="primary">zraR_17</name>
    <name evidence="10" type="ORF">ENSA5_68250</name>
</gene>
<dbReference type="InterPro" id="IPR002197">
    <property type="entry name" value="HTH_Fis"/>
</dbReference>
<keyword evidence="1" id="KW-0547">Nucleotide-binding</keyword>
<dbReference type="Pfam" id="PF00072">
    <property type="entry name" value="Response_reg"/>
    <property type="match status" value="1"/>
</dbReference>
<evidence type="ECO:0000256" key="6">
    <source>
        <dbReference type="ARBA" id="ARBA00023163"/>
    </source>
</evidence>
<feature type="domain" description="Sigma-54 factor interaction" evidence="8">
    <location>
        <begin position="140"/>
        <end position="369"/>
    </location>
</feature>
<feature type="domain" description="Response regulatory" evidence="9">
    <location>
        <begin position="1"/>
        <end position="105"/>
    </location>
</feature>
<dbReference type="FunFam" id="1.10.8.60:FF:000014">
    <property type="entry name" value="DNA-binding transcriptional regulator NtrC"/>
    <property type="match status" value="1"/>
</dbReference>
<accession>A0A2S9XB61</accession>
<dbReference type="Gene3D" id="1.10.10.60">
    <property type="entry name" value="Homeodomain-like"/>
    <property type="match status" value="1"/>
</dbReference>
<keyword evidence="4" id="KW-0238">DNA-binding</keyword>
<dbReference type="PROSITE" id="PS00688">
    <property type="entry name" value="SIGMA54_INTERACT_3"/>
    <property type="match status" value="1"/>
</dbReference>
<organism evidence="10 11">
    <name type="scientific">Enhygromyxa salina</name>
    <dbReference type="NCBI Taxonomy" id="215803"/>
    <lineage>
        <taxon>Bacteria</taxon>
        <taxon>Pseudomonadati</taxon>
        <taxon>Myxococcota</taxon>
        <taxon>Polyangia</taxon>
        <taxon>Nannocystales</taxon>
        <taxon>Nannocystaceae</taxon>
        <taxon>Enhygromyxa</taxon>
    </lineage>
</organism>
<dbReference type="EMBL" id="PVNK01000296">
    <property type="protein sequence ID" value="PRP90088.1"/>
    <property type="molecule type" value="Genomic_DNA"/>
</dbReference>
<comment type="caution">
    <text evidence="10">The sequence shown here is derived from an EMBL/GenBank/DDBJ whole genome shotgun (WGS) entry which is preliminary data.</text>
</comment>
<dbReference type="InterPro" id="IPR025943">
    <property type="entry name" value="Sigma_54_int_dom_ATP-bd_2"/>
</dbReference>
<keyword evidence="2" id="KW-0067">ATP-binding</keyword>
<dbReference type="InterPro" id="IPR009057">
    <property type="entry name" value="Homeodomain-like_sf"/>
</dbReference>
<keyword evidence="3" id="KW-0805">Transcription regulation</keyword>
<dbReference type="InterPro" id="IPR058031">
    <property type="entry name" value="AAA_lid_NorR"/>
</dbReference>
<dbReference type="PROSITE" id="PS50110">
    <property type="entry name" value="RESPONSE_REGULATORY"/>
    <property type="match status" value="1"/>
</dbReference>
<dbReference type="Proteomes" id="UP000237968">
    <property type="component" value="Unassembled WGS sequence"/>
</dbReference>
<dbReference type="Gene3D" id="3.40.50.300">
    <property type="entry name" value="P-loop containing nucleotide triphosphate hydrolases"/>
    <property type="match status" value="1"/>
</dbReference>
<dbReference type="GO" id="GO:0043565">
    <property type="term" value="F:sequence-specific DNA binding"/>
    <property type="evidence" value="ECO:0007669"/>
    <property type="project" value="InterPro"/>
</dbReference>
<dbReference type="PANTHER" id="PTHR32071:SF113">
    <property type="entry name" value="ALGINATE BIOSYNTHESIS TRANSCRIPTIONAL REGULATORY PROTEIN ALGB"/>
    <property type="match status" value="1"/>
</dbReference>
<dbReference type="InterPro" id="IPR025944">
    <property type="entry name" value="Sigma_54_int_dom_CS"/>
</dbReference>
<evidence type="ECO:0000259" key="9">
    <source>
        <dbReference type="PROSITE" id="PS50110"/>
    </source>
</evidence>
<dbReference type="PROSITE" id="PS50045">
    <property type="entry name" value="SIGMA54_INTERACT_4"/>
    <property type="match status" value="1"/>
</dbReference>
<dbReference type="InterPro" id="IPR027417">
    <property type="entry name" value="P-loop_NTPase"/>
</dbReference>
<dbReference type="SUPFAM" id="SSF52540">
    <property type="entry name" value="P-loop containing nucleoside triphosphate hydrolases"/>
    <property type="match status" value="1"/>
</dbReference>
<evidence type="ECO:0000256" key="5">
    <source>
        <dbReference type="ARBA" id="ARBA00023159"/>
    </source>
</evidence>
<evidence type="ECO:0000256" key="1">
    <source>
        <dbReference type="ARBA" id="ARBA00022741"/>
    </source>
</evidence>
<reference evidence="10 11" key="1">
    <citation type="submission" date="2018-03" db="EMBL/GenBank/DDBJ databases">
        <title>Draft Genome Sequences of the Obligatory Marine Myxobacteria Enhygromyxa salina SWB005.</title>
        <authorList>
            <person name="Poehlein A."/>
            <person name="Moghaddam J.A."/>
            <person name="Harms H."/>
            <person name="Alanjari M."/>
            <person name="Koenig G.M."/>
            <person name="Daniel R."/>
            <person name="Schaeberle T.F."/>
        </authorList>
    </citation>
    <scope>NUCLEOTIDE SEQUENCE [LARGE SCALE GENOMIC DNA]</scope>
    <source>
        <strain evidence="10 11">SWB005</strain>
    </source>
</reference>
<dbReference type="PROSITE" id="PS00675">
    <property type="entry name" value="SIGMA54_INTERACT_1"/>
    <property type="match status" value="1"/>
</dbReference>
<proteinExistence type="predicted"/>
<evidence type="ECO:0000256" key="2">
    <source>
        <dbReference type="ARBA" id="ARBA00022840"/>
    </source>
</evidence>
<dbReference type="InterPro" id="IPR002078">
    <property type="entry name" value="Sigma_54_int"/>
</dbReference>
<dbReference type="InterPro" id="IPR011006">
    <property type="entry name" value="CheY-like_superfamily"/>
</dbReference>
<dbReference type="CDD" id="cd00009">
    <property type="entry name" value="AAA"/>
    <property type="match status" value="1"/>
</dbReference>
<evidence type="ECO:0000256" key="4">
    <source>
        <dbReference type="ARBA" id="ARBA00023125"/>
    </source>
</evidence>
<evidence type="ECO:0000313" key="11">
    <source>
        <dbReference type="Proteomes" id="UP000237968"/>
    </source>
</evidence>
<dbReference type="GO" id="GO:0005524">
    <property type="term" value="F:ATP binding"/>
    <property type="evidence" value="ECO:0007669"/>
    <property type="project" value="UniProtKB-KW"/>
</dbReference>
<feature type="modified residue" description="4-aspartylphosphate" evidence="7">
    <location>
        <position position="40"/>
    </location>
</feature>
<dbReference type="InterPro" id="IPR003593">
    <property type="entry name" value="AAA+_ATPase"/>
</dbReference>
<dbReference type="PRINTS" id="PR01590">
    <property type="entry name" value="HTHFIS"/>
</dbReference>
<protein>
    <submittedName>
        <fullName evidence="10">Transcriptional regulatory protein ZraR</fullName>
    </submittedName>
</protein>
<keyword evidence="11" id="KW-1185">Reference proteome</keyword>
<sequence>MRHMLELLLRRAGFEVRSAADGELALELVEREAVDVVLSDVRMPGLGGLELAERLSSAHPEITLVMMSAFGTVDLALEAMQRGAYDYISKPFKQDEVVLTLRKAEERLRLRRENANLRARVAELEAGAVAVDGIELVGRLLIHSPAMRKIAKTVRKVSRFETTVLVLGESGVGKELVSRALHDLGDRADGPFIAVNCGAIPEGLLESELFGHAKGAFTDASSDKPGLFEAAAKGTVFLDEVGELPANVQVKLLRALQEREIRRVGENTPRPIDVRVVAATSRALEQMVEQGEFRQDLFYRLAVMQLRIPPLRERREDISMLAEHFLTTVNRRLGTAVEGVDAEARRIMLAYDWPGNVRELENTLEHAAVLAEGPLIGPDELPERLRRGRRQAADGPAEIGFALHFSDDDLSVKRAQRRTERELILRALEQTDGNRTHAAKLLDLSHRALLYKIKDYDIG</sequence>
<dbReference type="GO" id="GO:0000160">
    <property type="term" value="P:phosphorelay signal transduction system"/>
    <property type="evidence" value="ECO:0007669"/>
    <property type="project" value="InterPro"/>
</dbReference>
<dbReference type="InterPro" id="IPR025662">
    <property type="entry name" value="Sigma_54_int_dom_ATP-bd_1"/>
</dbReference>
<keyword evidence="6" id="KW-0804">Transcription</keyword>
<dbReference type="AlphaFoldDB" id="A0A2S9XB61"/>
<dbReference type="Pfam" id="PF02954">
    <property type="entry name" value="HTH_8"/>
    <property type="match status" value="1"/>
</dbReference>